<dbReference type="AlphaFoldDB" id="A0AAD8IRL0"/>
<reference evidence="1" key="2">
    <citation type="submission" date="2023-05" db="EMBL/GenBank/DDBJ databases">
        <authorList>
            <person name="Schelkunov M.I."/>
        </authorList>
    </citation>
    <scope>NUCLEOTIDE SEQUENCE</scope>
    <source>
        <strain evidence="1">Hsosn_3</strain>
        <tissue evidence="1">Leaf</tissue>
    </source>
</reference>
<gene>
    <name evidence="1" type="ORF">POM88_018514</name>
</gene>
<dbReference type="InterPro" id="IPR050390">
    <property type="entry name" value="C5-Methyltransferase"/>
</dbReference>
<dbReference type="GO" id="GO:0005634">
    <property type="term" value="C:nucleus"/>
    <property type="evidence" value="ECO:0007669"/>
    <property type="project" value="TreeGrafter"/>
</dbReference>
<evidence type="ECO:0008006" key="3">
    <source>
        <dbReference type="Google" id="ProtNLM"/>
    </source>
</evidence>
<proteinExistence type="predicted"/>
<accession>A0AAD8IRL0</accession>
<sequence length="248" mass="27446">MSPNGVKDPSAASGSNANKAYLLQMEFSLYEVDLAMDKLGEDAPIDELVDFISATHIAEETEKDAVWTNHCHEEKNEDSDVSGGLNTIKEILLQMNFSLDEVNSAIAKLGVDTPIERLVNYIIDSGRAEESKNDVCADYCNEERNEENMDNEQQLLQMGFSEQQVSAAFMINGLDKSLPELVESIISAQATSFNKNSSRSSSLILSEPAHKPRLFGGPKGMNIGLKDKGKMKMIIEEDEEEEEDDDDD</sequence>
<name>A0AAD8IRL0_9APIA</name>
<protein>
    <recommendedName>
        <fullName evidence="3">UBA domain-containing protein</fullName>
    </recommendedName>
</protein>
<dbReference type="PANTHER" id="PTHR23068:SF11">
    <property type="entry name" value="INACTIVE DNA (CYTOSINE-5)-METHYLTRANSFERASE DRM3-RELATED"/>
    <property type="match status" value="1"/>
</dbReference>
<comment type="caution">
    <text evidence="1">The sequence shown here is derived from an EMBL/GenBank/DDBJ whole genome shotgun (WGS) entry which is preliminary data.</text>
</comment>
<reference evidence="1" key="1">
    <citation type="submission" date="2023-02" db="EMBL/GenBank/DDBJ databases">
        <title>Genome of toxic invasive species Heracleum sosnowskyi carries increased number of genes despite the absence of recent whole-genome duplications.</title>
        <authorList>
            <person name="Schelkunov M."/>
            <person name="Shtratnikova V."/>
            <person name="Makarenko M."/>
            <person name="Klepikova A."/>
            <person name="Omelchenko D."/>
            <person name="Novikova G."/>
            <person name="Obukhova E."/>
            <person name="Bogdanov V."/>
            <person name="Penin A."/>
            <person name="Logacheva M."/>
        </authorList>
    </citation>
    <scope>NUCLEOTIDE SEQUENCE</scope>
    <source>
        <strain evidence="1">Hsosn_3</strain>
        <tissue evidence="1">Leaf</tissue>
    </source>
</reference>
<keyword evidence="2" id="KW-1185">Reference proteome</keyword>
<evidence type="ECO:0000313" key="1">
    <source>
        <dbReference type="EMBL" id="KAK1390336.1"/>
    </source>
</evidence>
<dbReference type="PANTHER" id="PTHR23068">
    <property type="entry name" value="DNA CYTOSINE-5- -METHYLTRANSFERASE 3-RELATED"/>
    <property type="match status" value="1"/>
</dbReference>
<dbReference type="EMBL" id="JAUIZM010000004">
    <property type="protein sequence ID" value="KAK1390336.1"/>
    <property type="molecule type" value="Genomic_DNA"/>
</dbReference>
<organism evidence="1 2">
    <name type="scientific">Heracleum sosnowskyi</name>
    <dbReference type="NCBI Taxonomy" id="360622"/>
    <lineage>
        <taxon>Eukaryota</taxon>
        <taxon>Viridiplantae</taxon>
        <taxon>Streptophyta</taxon>
        <taxon>Embryophyta</taxon>
        <taxon>Tracheophyta</taxon>
        <taxon>Spermatophyta</taxon>
        <taxon>Magnoliopsida</taxon>
        <taxon>eudicotyledons</taxon>
        <taxon>Gunneridae</taxon>
        <taxon>Pentapetalae</taxon>
        <taxon>asterids</taxon>
        <taxon>campanulids</taxon>
        <taxon>Apiales</taxon>
        <taxon>Apiaceae</taxon>
        <taxon>Apioideae</taxon>
        <taxon>apioid superclade</taxon>
        <taxon>Tordylieae</taxon>
        <taxon>Tordyliinae</taxon>
        <taxon>Heracleum</taxon>
    </lineage>
</organism>
<evidence type="ECO:0000313" key="2">
    <source>
        <dbReference type="Proteomes" id="UP001237642"/>
    </source>
</evidence>
<dbReference type="Proteomes" id="UP001237642">
    <property type="component" value="Unassembled WGS sequence"/>
</dbReference>